<organism evidence="10 12">
    <name type="scientific">Adineta steineri</name>
    <dbReference type="NCBI Taxonomy" id="433720"/>
    <lineage>
        <taxon>Eukaryota</taxon>
        <taxon>Metazoa</taxon>
        <taxon>Spiralia</taxon>
        <taxon>Gnathifera</taxon>
        <taxon>Rotifera</taxon>
        <taxon>Eurotatoria</taxon>
        <taxon>Bdelloidea</taxon>
        <taxon>Adinetida</taxon>
        <taxon>Adinetidae</taxon>
        <taxon>Adineta</taxon>
    </lineage>
</organism>
<keyword evidence="2" id="KW-0443">Lipid metabolism</keyword>
<keyword evidence="8" id="KW-0175">Coiled coil</keyword>
<evidence type="ECO:0000256" key="6">
    <source>
        <dbReference type="ARBA" id="ARBA00038874"/>
    </source>
</evidence>
<dbReference type="AlphaFoldDB" id="A0A814CT30"/>
<evidence type="ECO:0000256" key="8">
    <source>
        <dbReference type="SAM" id="Coils"/>
    </source>
</evidence>
<dbReference type="Proteomes" id="UP000663832">
    <property type="component" value="Unassembled WGS sequence"/>
</dbReference>
<dbReference type="GO" id="GO:0006646">
    <property type="term" value="P:phosphatidylethanolamine biosynthetic process"/>
    <property type="evidence" value="ECO:0007669"/>
    <property type="project" value="TreeGrafter"/>
</dbReference>
<dbReference type="PANTHER" id="PTHR22603:SF66">
    <property type="entry name" value="ETHANOLAMINE KINASE"/>
    <property type="match status" value="1"/>
</dbReference>
<dbReference type="PANTHER" id="PTHR22603">
    <property type="entry name" value="CHOLINE/ETHANOALAMINE KINASE"/>
    <property type="match status" value="1"/>
</dbReference>
<keyword evidence="12" id="KW-1185">Reference proteome</keyword>
<dbReference type="CDD" id="cd05819">
    <property type="entry name" value="NHL"/>
    <property type="match status" value="1"/>
</dbReference>
<comment type="caution">
    <text evidence="10">The sequence shown here is derived from an EMBL/GenBank/DDBJ whole genome shotgun (WGS) entry which is preliminary data.</text>
</comment>
<sequence length="803" mass="93084">MAMANNKTQCFKCNKKKITFTCEGCLEKFCLMDLTAHQQILNEELNHIINDYGQFQYRINEQKPNSHDLSLINEIYQWEINSIEKIQRKAKECRDIVIKSSQIFLNNIEMKFNDLTEQIKQIREENEFNEINLKYLRNQLMKMNQELNDPSNMSIQQESQSFINEISIISLEKPKLNEWKQHAINVAAGNGQGQNLNQLNRPGGIYIDKNKNIFIADSFNHRIIGWKCNAKEGKIIAGGNGEGDRMNQLNCPIDVIFDQQNHSIIIADYVNRRVVQWLNQKQQILIDDIDCWGLAIDKHGFLYISDLVKNEVRRWKMGEYYNEGIIVAGGNGQGNQLNEFNYPSFIFVDEEQSVYVSDRGNNRVMRWRKGAKEGRIVAGGNGQGRNRNQLSSPAGLVVDDLGHIYVADYWNHRIMRWCEGKEEGEIIVGGNGKGNQSNQLYGPMGLSFDDERNLYVADYFNRRVESMKLYPIIENVTLSNSIITNEIYPLIKSIRSDWTSSNTCLVTFTEGLTNIILDIFDNRTPDDDSNALIIKIYGIQIKLFMDRQAEINTMIKFHELGIFSQRVLTQFNNGIIYEFVSGKTCSRDDVREENISKLIAIKLAEIHNIPVVETEQPYIMLILRQFLKLLDKNSFDLSSIISDIDIVEEHILPRLIPNPKYGKDLVLCHNDLLVKNIVYNDKNQAISFIDFEFTHLNYALFDVAAHFVEYAGVENADFSIYPSYDEQKRWLKIYFQTRQFDQQIINDDLCRLIRKFSALVHLMAGLWALIQAKVSSIDFDYINYAKMRLNCYQNLRSLLFENA</sequence>
<dbReference type="InterPro" id="IPR011042">
    <property type="entry name" value="6-blade_b-propeller_TolB-like"/>
</dbReference>
<dbReference type="GO" id="GO:0004305">
    <property type="term" value="F:ethanolamine kinase activity"/>
    <property type="evidence" value="ECO:0007669"/>
    <property type="project" value="UniProtKB-EC"/>
</dbReference>
<dbReference type="Proteomes" id="UP000663877">
    <property type="component" value="Unassembled WGS sequence"/>
</dbReference>
<evidence type="ECO:0000256" key="2">
    <source>
        <dbReference type="ARBA" id="ARBA00023209"/>
    </source>
</evidence>
<dbReference type="InterPro" id="IPR001258">
    <property type="entry name" value="NHL_repeat"/>
</dbReference>
<dbReference type="EMBL" id="CAJNOM010000070">
    <property type="protein sequence ID" value="CAF0977946.1"/>
    <property type="molecule type" value="Genomic_DNA"/>
</dbReference>
<evidence type="ECO:0000256" key="3">
    <source>
        <dbReference type="ARBA" id="ARBA00023264"/>
    </source>
</evidence>
<keyword evidence="2" id="KW-0444">Lipid biosynthesis</keyword>
<accession>A0A814CT30</accession>
<evidence type="ECO:0000313" key="9">
    <source>
        <dbReference type="EMBL" id="CAF0838143.1"/>
    </source>
</evidence>
<dbReference type="EC" id="2.7.1.82" evidence="6"/>
<comment type="pathway">
    <text evidence="4">Phospholipid metabolism; phosphatidylethanolamine biosynthesis; phosphatidylethanolamine from ethanolamine: step 1/3.</text>
</comment>
<evidence type="ECO:0000313" key="12">
    <source>
        <dbReference type="Proteomes" id="UP000663832"/>
    </source>
</evidence>
<dbReference type="InterPro" id="IPR011009">
    <property type="entry name" value="Kinase-like_dom_sf"/>
</dbReference>
<dbReference type="SUPFAM" id="SSF101898">
    <property type="entry name" value="NHL repeat"/>
    <property type="match status" value="1"/>
</dbReference>
<reference evidence="10" key="1">
    <citation type="submission" date="2021-02" db="EMBL/GenBank/DDBJ databases">
        <authorList>
            <person name="Nowell W R."/>
        </authorList>
    </citation>
    <scope>NUCLEOTIDE SEQUENCE</scope>
</reference>
<dbReference type="Pfam" id="PF01436">
    <property type="entry name" value="NHL"/>
    <property type="match status" value="1"/>
</dbReference>
<keyword evidence="3" id="KW-1208">Phospholipid metabolism</keyword>
<dbReference type="Gene3D" id="2.120.10.30">
    <property type="entry name" value="TolB, C-terminal domain"/>
    <property type="match status" value="2"/>
</dbReference>
<evidence type="ECO:0000313" key="10">
    <source>
        <dbReference type="EMBL" id="CAF0944078.1"/>
    </source>
</evidence>
<comment type="similarity">
    <text evidence="5">Belongs to the choline/ethanolamine kinase family.</text>
</comment>
<feature type="repeat" description="NHL" evidence="7">
    <location>
        <begin position="384"/>
        <end position="414"/>
    </location>
</feature>
<dbReference type="Gene3D" id="3.90.1200.10">
    <property type="match status" value="1"/>
</dbReference>
<dbReference type="OrthoDB" id="10101498at2759"/>
<gene>
    <name evidence="9" type="ORF">BJG266_LOCUS7163</name>
    <name evidence="10" type="ORF">QVE165_LOCUS11832</name>
    <name evidence="11" type="ORF">QVE165_LOCUS13701</name>
</gene>
<proteinExistence type="inferred from homology"/>
<feature type="coiled-coil region" evidence="8">
    <location>
        <begin position="105"/>
        <end position="139"/>
    </location>
</feature>
<keyword evidence="1" id="KW-0677">Repeat</keyword>
<dbReference type="Pfam" id="PF01633">
    <property type="entry name" value="Choline_kinase"/>
    <property type="match status" value="1"/>
</dbReference>
<evidence type="ECO:0000256" key="1">
    <source>
        <dbReference type="ARBA" id="ARBA00022737"/>
    </source>
</evidence>
<dbReference type="Gene3D" id="3.30.200.20">
    <property type="entry name" value="Phosphorylase Kinase, domain 1"/>
    <property type="match status" value="1"/>
</dbReference>
<dbReference type="EMBL" id="CAJNOM010000057">
    <property type="protein sequence ID" value="CAF0944078.1"/>
    <property type="molecule type" value="Genomic_DNA"/>
</dbReference>
<name>A0A814CT30_9BILA</name>
<keyword evidence="2" id="KW-0594">Phospholipid biosynthesis</keyword>
<dbReference type="SUPFAM" id="SSF56112">
    <property type="entry name" value="Protein kinase-like (PK-like)"/>
    <property type="match status" value="1"/>
</dbReference>
<evidence type="ECO:0000256" key="5">
    <source>
        <dbReference type="ARBA" id="ARBA00038211"/>
    </source>
</evidence>
<dbReference type="PROSITE" id="PS51125">
    <property type="entry name" value="NHL"/>
    <property type="match status" value="1"/>
</dbReference>
<evidence type="ECO:0000256" key="7">
    <source>
        <dbReference type="PROSITE-ProRule" id="PRU00504"/>
    </source>
</evidence>
<dbReference type="GO" id="GO:0005737">
    <property type="term" value="C:cytoplasm"/>
    <property type="evidence" value="ECO:0007669"/>
    <property type="project" value="TreeGrafter"/>
</dbReference>
<evidence type="ECO:0000313" key="11">
    <source>
        <dbReference type="EMBL" id="CAF0977946.1"/>
    </source>
</evidence>
<evidence type="ECO:0000256" key="4">
    <source>
        <dbReference type="ARBA" id="ARBA00037883"/>
    </source>
</evidence>
<protein>
    <recommendedName>
        <fullName evidence="6">ethanolamine kinase</fullName>
        <ecNumber evidence="6">2.7.1.82</ecNumber>
    </recommendedName>
</protein>
<dbReference type="EMBL" id="CAJNOI010000021">
    <property type="protein sequence ID" value="CAF0838143.1"/>
    <property type="molecule type" value="Genomic_DNA"/>
</dbReference>